<organism evidence="3 4">
    <name type="scientific">Xenorhabdus aichiensis</name>
    <dbReference type="NCBI Taxonomy" id="3025874"/>
    <lineage>
        <taxon>Bacteria</taxon>
        <taxon>Pseudomonadati</taxon>
        <taxon>Pseudomonadota</taxon>
        <taxon>Gammaproteobacteria</taxon>
        <taxon>Enterobacterales</taxon>
        <taxon>Morganellaceae</taxon>
        <taxon>Xenorhabdus</taxon>
    </lineage>
</organism>
<dbReference type="SMART" id="SM00506">
    <property type="entry name" value="A1pp"/>
    <property type="match status" value="1"/>
</dbReference>
<gene>
    <name evidence="3" type="ORF">PSI22_02060</name>
</gene>
<dbReference type="RefSeq" id="WP_273578244.1">
    <property type="nucleotide sequence ID" value="NZ_JAQRFO010000002.1"/>
</dbReference>
<dbReference type="InterPro" id="IPR043472">
    <property type="entry name" value="Macro_dom-like"/>
</dbReference>
<dbReference type="InterPro" id="IPR050892">
    <property type="entry name" value="ADP-ribose_metab_enzymes"/>
</dbReference>
<evidence type="ECO:0000259" key="2">
    <source>
        <dbReference type="PROSITE" id="PS51154"/>
    </source>
</evidence>
<reference evidence="3 4" key="1">
    <citation type="submission" date="2023-02" db="EMBL/GenBank/DDBJ databases">
        <title>Entomopathogenic bacteria.</title>
        <authorList>
            <person name="Machado R.A."/>
        </authorList>
    </citation>
    <scope>NUCLEOTIDE SEQUENCE [LARGE SCALE GENOMIC DNA]</scope>
    <source>
        <strain evidence="3 4">XENO-7</strain>
    </source>
</reference>
<dbReference type="EMBL" id="JAQRFO010000002">
    <property type="protein sequence ID" value="MDC9620442.1"/>
    <property type="molecule type" value="Genomic_DNA"/>
</dbReference>
<sequence length="346" mass="39170">MIELTSGDILRADAEAIVNTVNCVGVMGRGIALQFKNAWPDNFKAYAVACKRKEVQPGNMFIFETDQLANPRFIINFPTKRHWRGASRMEDIDSGLKALVEDIKKYDIKSIAIPPLGAGLGGLDWELVRKKIETAMSELAEVHVLIYQPKGAPENDRMAHHKEVPKMTAGRAVLIELMQRYLKGLLDPSVSLLEVHKLLYFVQEAGEPLRLNYQKAHYGPYAQNLRHVLNVIEGHFISGYADGGDAPAKVLQLIPGAVDEANAFLEKHLETRERFEKVSRLVEGFESPFGLELLSTVHWLCKYEQVKGSEEIVRATHSWNKHKQQFTPRQIEVAVKTLERNHWLTL</sequence>
<comment type="caution">
    <text evidence="3">The sequence shown here is derived from an EMBL/GenBank/DDBJ whole genome shotgun (WGS) entry which is preliminary data.</text>
</comment>
<dbReference type="PANTHER" id="PTHR12521:SF0">
    <property type="entry name" value="ADP-RIBOSE GLYCOHYDROLASE OARD1"/>
    <property type="match status" value="1"/>
</dbReference>
<evidence type="ECO:0000313" key="4">
    <source>
        <dbReference type="Proteomes" id="UP001214757"/>
    </source>
</evidence>
<dbReference type="InterPro" id="IPR002589">
    <property type="entry name" value="Macro_dom"/>
</dbReference>
<evidence type="ECO:0000256" key="1">
    <source>
        <dbReference type="ARBA" id="ARBA00035885"/>
    </source>
</evidence>
<dbReference type="PANTHER" id="PTHR12521">
    <property type="entry name" value="PROTEIN C6ORF130"/>
    <property type="match status" value="1"/>
</dbReference>
<evidence type="ECO:0000313" key="3">
    <source>
        <dbReference type="EMBL" id="MDC9620442.1"/>
    </source>
</evidence>
<comment type="catalytic activity">
    <reaction evidence="1">
        <text>an N-(ADP-alpha-D-ribosyl)-thymidine in DNA + H2O = a thymidine in DNA + ADP-D-ribose</text>
        <dbReference type="Rhea" id="RHEA:71655"/>
        <dbReference type="Rhea" id="RHEA-COMP:13556"/>
        <dbReference type="Rhea" id="RHEA-COMP:18051"/>
        <dbReference type="ChEBI" id="CHEBI:15377"/>
        <dbReference type="ChEBI" id="CHEBI:57967"/>
        <dbReference type="ChEBI" id="CHEBI:137386"/>
        <dbReference type="ChEBI" id="CHEBI:191199"/>
    </reaction>
    <physiologicalReaction direction="left-to-right" evidence="1">
        <dbReference type="Rhea" id="RHEA:71656"/>
    </physiologicalReaction>
</comment>
<name>A0ABT5M2I3_9GAMM</name>
<dbReference type="Pfam" id="PF01661">
    <property type="entry name" value="Macro"/>
    <property type="match status" value="1"/>
</dbReference>
<dbReference type="SUPFAM" id="SSF52949">
    <property type="entry name" value="Macro domain-like"/>
    <property type="match status" value="1"/>
</dbReference>
<dbReference type="Gene3D" id="3.40.220.10">
    <property type="entry name" value="Leucine Aminopeptidase, subunit E, domain 1"/>
    <property type="match status" value="1"/>
</dbReference>
<keyword evidence="4" id="KW-1185">Reference proteome</keyword>
<feature type="domain" description="Macro" evidence="2">
    <location>
        <begin position="1"/>
        <end position="155"/>
    </location>
</feature>
<dbReference type="PROSITE" id="PS51154">
    <property type="entry name" value="MACRO"/>
    <property type="match status" value="1"/>
</dbReference>
<accession>A0ABT5M2I3</accession>
<protein>
    <submittedName>
        <fullName evidence="3">Macro domain-containing protein</fullName>
    </submittedName>
</protein>
<dbReference type="CDD" id="cd02901">
    <property type="entry name" value="Macro_Poa1p-like"/>
    <property type="match status" value="1"/>
</dbReference>
<proteinExistence type="predicted"/>
<dbReference type="Proteomes" id="UP001214757">
    <property type="component" value="Unassembled WGS sequence"/>
</dbReference>